<protein>
    <submittedName>
        <fullName evidence="3">Uncharacterized protein DUF2752</fullName>
    </submittedName>
</protein>
<feature type="transmembrane region" description="Helical" evidence="2">
    <location>
        <begin position="167"/>
        <end position="185"/>
    </location>
</feature>
<dbReference type="Proteomes" id="UP000317043">
    <property type="component" value="Unassembled WGS sequence"/>
</dbReference>
<gene>
    <name evidence="3" type="ORF">FB566_4508</name>
</gene>
<feature type="region of interest" description="Disordered" evidence="1">
    <location>
        <begin position="1"/>
        <end position="47"/>
    </location>
</feature>
<dbReference type="InterPro" id="IPR021215">
    <property type="entry name" value="DUF2752"/>
</dbReference>
<feature type="compositionally biased region" description="Low complexity" evidence="1">
    <location>
        <begin position="20"/>
        <end position="37"/>
    </location>
</feature>
<keyword evidence="2" id="KW-0472">Membrane</keyword>
<dbReference type="Pfam" id="PF10825">
    <property type="entry name" value="DUF2752"/>
    <property type="match status" value="1"/>
</dbReference>
<dbReference type="EMBL" id="VFOW01000001">
    <property type="protein sequence ID" value="TQL78911.1"/>
    <property type="molecule type" value="Genomic_DNA"/>
</dbReference>
<dbReference type="RefSeq" id="WP_211347817.1">
    <property type="nucleotide sequence ID" value="NZ_JBHTGS010000002.1"/>
</dbReference>
<organism evidence="3 4">
    <name type="scientific">Stackebrandtia endophytica</name>
    <dbReference type="NCBI Taxonomy" id="1496996"/>
    <lineage>
        <taxon>Bacteria</taxon>
        <taxon>Bacillati</taxon>
        <taxon>Actinomycetota</taxon>
        <taxon>Actinomycetes</taxon>
        <taxon>Glycomycetales</taxon>
        <taxon>Glycomycetaceae</taxon>
        <taxon>Stackebrandtia</taxon>
    </lineage>
</organism>
<evidence type="ECO:0000313" key="3">
    <source>
        <dbReference type="EMBL" id="TQL78911.1"/>
    </source>
</evidence>
<keyword evidence="2" id="KW-1133">Transmembrane helix</keyword>
<keyword evidence="4" id="KW-1185">Reference proteome</keyword>
<comment type="caution">
    <text evidence="3">The sequence shown here is derived from an EMBL/GenBank/DDBJ whole genome shotgun (WGS) entry which is preliminary data.</text>
</comment>
<dbReference type="InParanoid" id="A0A543B261"/>
<evidence type="ECO:0000256" key="1">
    <source>
        <dbReference type="SAM" id="MobiDB-lite"/>
    </source>
</evidence>
<evidence type="ECO:0000256" key="2">
    <source>
        <dbReference type="SAM" id="Phobius"/>
    </source>
</evidence>
<feature type="transmembrane region" description="Helical" evidence="2">
    <location>
        <begin position="66"/>
        <end position="86"/>
    </location>
</feature>
<accession>A0A543B261</accession>
<evidence type="ECO:0000313" key="4">
    <source>
        <dbReference type="Proteomes" id="UP000317043"/>
    </source>
</evidence>
<proteinExistence type="predicted"/>
<feature type="transmembrane region" description="Helical" evidence="2">
    <location>
        <begin position="133"/>
        <end position="155"/>
    </location>
</feature>
<dbReference type="AlphaFoldDB" id="A0A543B261"/>
<sequence length="198" mass="21320">MSDGMSMPTQELPIVPPGSPQAGGAAAPGAPLNNSAGQPGPWQRPTAPRAPGRFGRLWLKLKHSPAWVAPAALLTCFLGLAATVLATNPTDDLGPTTCAFKLVTGFDCPGCGGTRAFYYVLTLNLPEAARNHAIAVFAAPFLAYLYLSWALRRVFPSVKWRLPQFRITASMASMFLIAWGGYWVIRNLPFAPFTLLYV</sequence>
<name>A0A543B261_9ACTN</name>
<keyword evidence="2" id="KW-0812">Transmembrane</keyword>
<reference evidence="3 4" key="1">
    <citation type="submission" date="2019-06" db="EMBL/GenBank/DDBJ databases">
        <title>Sequencing the genomes of 1000 actinobacteria strains.</title>
        <authorList>
            <person name="Klenk H.-P."/>
        </authorList>
    </citation>
    <scope>NUCLEOTIDE SEQUENCE [LARGE SCALE GENOMIC DNA]</scope>
    <source>
        <strain evidence="3 4">DSM 45928</strain>
    </source>
</reference>